<dbReference type="InterPro" id="IPR013320">
    <property type="entry name" value="ConA-like_dom_sf"/>
</dbReference>
<dbReference type="Gene3D" id="2.60.120.200">
    <property type="match status" value="1"/>
</dbReference>
<dbReference type="GeneID" id="95498916"/>
<name>A0ABZ1QF67_9ACTN</name>
<dbReference type="Gene3D" id="2.60.120.260">
    <property type="entry name" value="Galactose-binding domain-like"/>
    <property type="match status" value="1"/>
</dbReference>
<dbReference type="RefSeq" id="WP_328739870.1">
    <property type="nucleotide sequence ID" value="NZ_CP108036.1"/>
</dbReference>
<keyword evidence="4" id="KW-1185">Reference proteome</keyword>
<accession>A0ABZ1QF67</accession>
<dbReference type="EMBL" id="CP108036">
    <property type="protein sequence ID" value="WUN81085.1"/>
    <property type="molecule type" value="Genomic_DNA"/>
</dbReference>
<evidence type="ECO:0000313" key="3">
    <source>
        <dbReference type="EMBL" id="WUN81085.1"/>
    </source>
</evidence>
<proteinExistence type="predicted"/>
<dbReference type="SUPFAM" id="SSF49785">
    <property type="entry name" value="Galactose-binding domain-like"/>
    <property type="match status" value="1"/>
</dbReference>
<protein>
    <submittedName>
        <fullName evidence="3">Carbohydrate binding domain-containing protein</fullName>
    </submittedName>
</protein>
<evidence type="ECO:0000256" key="1">
    <source>
        <dbReference type="ARBA" id="ARBA00022801"/>
    </source>
</evidence>
<dbReference type="Proteomes" id="UP001432312">
    <property type="component" value="Chromosome"/>
</dbReference>
<feature type="domain" description="CBM-cenC" evidence="2">
    <location>
        <begin position="91"/>
        <end position="208"/>
    </location>
</feature>
<dbReference type="Pfam" id="PF02018">
    <property type="entry name" value="CBM_4_9"/>
    <property type="match status" value="1"/>
</dbReference>
<dbReference type="InterPro" id="IPR008979">
    <property type="entry name" value="Galactose-bd-like_sf"/>
</dbReference>
<organism evidence="3 4">
    <name type="scientific">Streptomyces erythrochromogenes</name>
    <dbReference type="NCBI Taxonomy" id="285574"/>
    <lineage>
        <taxon>Bacteria</taxon>
        <taxon>Bacillati</taxon>
        <taxon>Actinomycetota</taxon>
        <taxon>Actinomycetes</taxon>
        <taxon>Kitasatosporales</taxon>
        <taxon>Streptomycetaceae</taxon>
        <taxon>Streptomyces</taxon>
    </lineage>
</organism>
<dbReference type="SUPFAM" id="SSF49899">
    <property type="entry name" value="Concanavalin A-like lectins/glucanases"/>
    <property type="match status" value="1"/>
</dbReference>
<dbReference type="InterPro" id="IPR003305">
    <property type="entry name" value="CenC_carb-bd"/>
</dbReference>
<evidence type="ECO:0000313" key="4">
    <source>
        <dbReference type="Proteomes" id="UP001432312"/>
    </source>
</evidence>
<reference evidence="3" key="1">
    <citation type="submission" date="2022-10" db="EMBL/GenBank/DDBJ databases">
        <title>The complete genomes of actinobacterial strains from the NBC collection.</title>
        <authorList>
            <person name="Joergensen T.S."/>
            <person name="Alvarez Arevalo M."/>
            <person name="Sterndorff E.B."/>
            <person name="Faurdal D."/>
            <person name="Vuksanovic O."/>
            <person name="Mourched A.-S."/>
            <person name="Charusanti P."/>
            <person name="Shaw S."/>
            <person name="Blin K."/>
            <person name="Weber T."/>
        </authorList>
    </citation>
    <scope>NUCLEOTIDE SEQUENCE</scope>
    <source>
        <strain evidence="3">NBC_00303</strain>
    </source>
</reference>
<evidence type="ECO:0000259" key="2">
    <source>
        <dbReference type="Pfam" id="PF02018"/>
    </source>
</evidence>
<keyword evidence="1" id="KW-0378">Hydrolase</keyword>
<gene>
    <name evidence="3" type="ORF">OHA91_22745</name>
</gene>
<sequence>MRPVLRAAFGYAPTATSVTWTDITRWLNLKASVRVSRGASDELTQTQPSLMSLTLDNEDGRFSSGLASSPYYPYVRPNCPIQLGVLTGGKNLAQSPSFEGGVTTGWAASTSTPPLAVAADGTRAHSGTQSLLIDWQSTGTGGVVEQIVYDLRIGQTYTLSGWVWVPAGDAAVRWKLVDTGAVGTASAVTAAWTQISLTFTATSTSHTIGITTAASPPAAGDRVWLDDVQVESGASVTSFDSAGTVIHWRFYGMVNGWKSTWRGLEPVVVLTATDLFKHLNKQPQLGSLLAEEIKQAQPVIYYPLTEPSTSTSAGDVAGTGGGSLVQAQVGSGGTVTFGQQDGPPATGATAVTFAPASASNGIRLDADMGPAATASTTTDFIKFECWFKTTTANRQFYHCRDETFQYQIAFTLNASGYLTIEHTDVGGTRTASVIGSTNLADGQWHHVVYTEYLKDVYIDGGAPIDVIFLPFMYALKYMTIGGNTGALWEGSVAHAVLYTGTAVDSALLAAHYDAGANGFSGEDADERMLRLAGYAGIASIDAQGDFSPVDSQGPGGSSALEMMRVVEATEAGKLVSHRDGHGLLFQSRTVRYNAPVAVSMAFADLETDEASLPTDDQKQVNQLTARRPGGATQRVVSAESVAAFGPYPKDLSIIKTSDTEAVDAAHWIVSRYAVPEPELREVPVKAYSLPAATYAALLEADISSVLEITALPDEAPAPTTTATIEGYSEELGLNSHFIQFHTSRAQIGAVWGLDHTTYSVLGTTTRLAY</sequence>